<dbReference type="InterPro" id="IPR016215">
    <property type="entry name" value="NTA_MOA"/>
</dbReference>
<evidence type="ECO:0000256" key="2">
    <source>
        <dbReference type="ARBA" id="ARBA00008072"/>
    </source>
</evidence>
<dbReference type="GO" id="GO:0016651">
    <property type="term" value="F:oxidoreductase activity, acting on NAD(P)H"/>
    <property type="evidence" value="ECO:0007669"/>
    <property type="project" value="InterPro"/>
</dbReference>
<dbReference type="GO" id="GO:0004497">
    <property type="term" value="F:monooxygenase activity"/>
    <property type="evidence" value="ECO:0007669"/>
    <property type="project" value="UniProtKB-KW"/>
</dbReference>
<dbReference type="EMBL" id="CP023326">
    <property type="protein sequence ID" value="ATY65599.1"/>
    <property type="molecule type" value="Genomic_DNA"/>
</dbReference>
<dbReference type="Pfam" id="PF08240">
    <property type="entry name" value="ADH_N"/>
    <property type="match status" value="1"/>
</dbReference>
<feature type="domain" description="Alcohol dehydrogenase-like N-terminal" evidence="9">
    <location>
        <begin position="517"/>
        <end position="578"/>
    </location>
</feature>
<protein>
    <submittedName>
        <fullName evidence="10">Xenobiotic compound</fullName>
    </submittedName>
</protein>
<dbReference type="Pfam" id="PF00296">
    <property type="entry name" value="Bac_luciferase"/>
    <property type="match status" value="1"/>
</dbReference>
<dbReference type="VEuPathDB" id="FungiDB:A9K55_001256"/>
<dbReference type="InterPro" id="IPR036661">
    <property type="entry name" value="Luciferase-like_sf"/>
</dbReference>
<organism evidence="10 11">
    <name type="scientific">Cordyceps militaris</name>
    <name type="common">Caterpillar fungus</name>
    <name type="synonym">Clavaria militaris</name>
    <dbReference type="NCBI Taxonomy" id="73501"/>
    <lineage>
        <taxon>Eukaryota</taxon>
        <taxon>Fungi</taxon>
        <taxon>Dikarya</taxon>
        <taxon>Ascomycota</taxon>
        <taxon>Pezizomycotina</taxon>
        <taxon>Sordariomycetes</taxon>
        <taxon>Hypocreomycetidae</taxon>
        <taxon>Hypocreales</taxon>
        <taxon>Cordycipitaceae</taxon>
        <taxon>Cordyceps</taxon>
    </lineage>
</organism>
<comment type="similarity">
    <text evidence="2">Belongs to the zinc-containing alcohol dehydrogenase family.</text>
</comment>
<evidence type="ECO:0000313" key="10">
    <source>
        <dbReference type="EMBL" id="ATY65599.1"/>
    </source>
</evidence>
<comment type="pathway">
    <text evidence="1">Secondary metabolite biosynthesis.</text>
</comment>
<dbReference type="InterPro" id="IPR011251">
    <property type="entry name" value="Luciferase-like_dom"/>
</dbReference>
<dbReference type="InterPro" id="IPR013154">
    <property type="entry name" value="ADH-like_N"/>
</dbReference>
<dbReference type="PANTHER" id="PTHR30011">
    <property type="entry name" value="ALKANESULFONATE MONOOXYGENASE-RELATED"/>
    <property type="match status" value="1"/>
</dbReference>
<gene>
    <name evidence="10" type="ORF">A9K55_001256</name>
</gene>
<keyword evidence="5" id="KW-0560">Oxidoreductase</keyword>
<dbReference type="NCBIfam" id="TIGR03860">
    <property type="entry name" value="FMN_nitrolo"/>
    <property type="match status" value="1"/>
</dbReference>
<dbReference type="SUPFAM" id="SSF51679">
    <property type="entry name" value="Bacterial luciferase-like"/>
    <property type="match status" value="1"/>
</dbReference>
<reference evidence="10 11" key="1">
    <citation type="journal article" date="2017" name="BMC Genomics">
        <title>Chromosome level assembly and secondary metabolite potential of the parasitic fungus Cordyceps militaris.</title>
        <authorList>
            <person name="Kramer G.J."/>
            <person name="Nodwell J.R."/>
        </authorList>
    </citation>
    <scope>NUCLEOTIDE SEQUENCE [LARGE SCALE GENOMIC DNA]</scope>
    <source>
        <strain evidence="10 11">ATCC 34164</strain>
    </source>
</reference>
<dbReference type="SUPFAM" id="SSF50129">
    <property type="entry name" value="GroES-like"/>
    <property type="match status" value="1"/>
</dbReference>
<evidence type="ECO:0000313" key="11">
    <source>
        <dbReference type="Proteomes" id="UP000323067"/>
    </source>
</evidence>
<proteinExistence type="inferred from homology"/>
<name>A0A2H4SR69_CORMI</name>
<sequence length="869" mass="94890">MAVQKKLIINAFVESCSGHQSPGLWQHPRDQSWRFNELSHWVNLAKKLEEGKFHGIFIADVLGAYDVYKGPRNPDPAIISGAQWPVNEPLAVVSAMAAATRNLGFGVTVATTYEQPYHLARRLSTVDHLTGGRLGWNVVTGYLDSAARNLGFQEQPKHDERYAVAEEYIDVTQQSWRDDAVKLDRKTGVYTDPALVRPIDHVGKYFSVPGPHICQPSPQRTPVIMQAGTSSAGKAFAAKNAEAIFVAGHSPSTVARNVAEIRAKARDEFGRDPSGIKFLALFCPVLGRTQEEADAKYRDLVQYGSEDGALALFGGWTGIDLATYGDDEELRHVESNAIRSAVEAWSKATPEVPRWTKHTVANHIKIGGLGATTVGTPEKVADEMERWVREADVDGFNLAYALFPESFEDIITLLLPVLRERGLFWDDYAVDGGTYRENLFGNKGGAFPPADHPAAQWYTLANCSRVTRKMTSRSPTPQHDNAETNQGNQFQSALILYGPREKYTLVHDHPIPVLRDSTEILVRTEVIGLNPIDWKSPDFNFGIPHFPFLPGRELVGTVSQSHAASRFRPGDQVIVISTDYRDARKAAYQEFVVALGCNAVRLPASVPAAHGAALGVAFVTAALALGSCFGARFADGPDLRAIIARVDPARIPADVRHEALHGIEDHERALEGDWVAIWGGSATSAYLTMQLARLAGLKVAVLVDQARHGLWLSSDTHARPDLLIDNSDPRRAVAILRATIGARLFFGLDTSGKDSGGPWLVQALQKTATLSPPPTPPARKERRAHLIGLAGLPSNTGAGVQMHAVPLKLFHEVPEVGRALSEWMEVLLCTGRLRAPRIVGNHFGLADVNTALDRMRNGEVRGGKLVVTV</sequence>
<accession>A0A2H4SR69</accession>
<evidence type="ECO:0000256" key="7">
    <source>
        <dbReference type="ARBA" id="ARBA00033748"/>
    </source>
</evidence>
<dbReference type="Gene3D" id="3.40.50.720">
    <property type="entry name" value="NAD(P)-binding Rossmann-like Domain"/>
    <property type="match status" value="1"/>
</dbReference>
<dbReference type="GO" id="GO:0016705">
    <property type="term" value="F:oxidoreductase activity, acting on paired donors, with incorporation or reduction of molecular oxygen"/>
    <property type="evidence" value="ECO:0007669"/>
    <property type="project" value="InterPro"/>
</dbReference>
<evidence type="ECO:0000256" key="1">
    <source>
        <dbReference type="ARBA" id="ARBA00005179"/>
    </source>
</evidence>
<evidence type="ECO:0000256" key="4">
    <source>
        <dbReference type="ARBA" id="ARBA00022643"/>
    </source>
</evidence>
<dbReference type="CDD" id="cd08249">
    <property type="entry name" value="enoyl_reductase_like"/>
    <property type="match status" value="1"/>
</dbReference>
<evidence type="ECO:0000256" key="6">
    <source>
        <dbReference type="ARBA" id="ARBA00023033"/>
    </source>
</evidence>
<evidence type="ECO:0000259" key="9">
    <source>
        <dbReference type="Pfam" id="PF08240"/>
    </source>
</evidence>
<dbReference type="Gene3D" id="3.20.20.30">
    <property type="entry name" value="Luciferase-like domain"/>
    <property type="match status" value="1"/>
</dbReference>
<dbReference type="AlphaFoldDB" id="A0A2H4SR69"/>
<dbReference type="Proteomes" id="UP000323067">
    <property type="component" value="Chromosome iii"/>
</dbReference>
<feature type="domain" description="Luciferase-like" evidence="8">
    <location>
        <begin position="32"/>
        <end position="390"/>
    </location>
</feature>
<evidence type="ECO:0000256" key="5">
    <source>
        <dbReference type="ARBA" id="ARBA00023002"/>
    </source>
</evidence>
<keyword evidence="6" id="KW-0503">Monooxygenase</keyword>
<dbReference type="InterPro" id="IPR011032">
    <property type="entry name" value="GroES-like_sf"/>
</dbReference>
<dbReference type="InterPro" id="IPR047122">
    <property type="entry name" value="Trans-enoyl_RdTase-like"/>
</dbReference>
<keyword evidence="4" id="KW-0288">FMN</keyword>
<evidence type="ECO:0000259" key="8">
    <source>
        <dbReference type="Pfam" id="PF00296"/>
    </source>
</evidence>
<dbReference type="VEuPathDB" id="FungiDB:CCM_08319"/>
<dbReference type="Gene3D" id="3.90.180.10">
    <property type="entry name" value="Medium-chain alcohol dehydrogenases, catalytic domain"/>
    <property type="match status" value="1"/>
</dbReference>
<keyword evidence="3" id="KW-0285">Flavoprotein</keyword>
<dbReference type="PANTHER" id="PTHR30011:SF16">
    <property type="entry name" value="C2H2 FINGER DOMAIN TRANSCRIPTION FACTOR (EUROFUNG)-RELATED"/>
    <property type="match status" value="1"/>
</dbReference>
<dbReference type="InterPro" id="IPR051260">
    <property type="entry name" value="Diverse_substr_monoxygenases"/>
</dbReference>
<comment type="similarity">
    <text evidence="7">Belongs to the NtaA/SnaA/DszA monooxygenase family.</text>
</comment>
<evidence type="ECO:0000256" key="3">
    <source>
        <dbReference type="ARBA" id="ARBA00022630"/>
    </source>
</evidence>
<dbReference type="VEuPathDB" id="FungiDB:CCM_08318"/>